<organism evidence="1">
    <name type="scientific">Trichuris suis</name>
    <name type="common">pig whipworm</name>
    <dbReference type="NCBI Taxonomy" id="68888"/>
    <lineage>
        <taxon>Eukaryota</taxon>
        <taxon>Metazoa</taxon>
        <taxon>Ecdysozoa</taxon>
        <taxon>Nematoda</taxon>
        <taxon>Enoplea</taxon>
        <taxon>Dorylaimia</taxon>
        <taxon>Trichinellida</taxon>
        <taxon>Trichuridae</taxon>
        <taxon>Trichuris</taxon>
    </lineage>
</organism>
<dbReference type="Proteomes" id="UP000030758">
    <property type="component" value="Unassembled WGS sequence"/>
</dbReference>
<protein>
    <submittedName>
        <fullName evidence="1">Uncharacterized protein</fullName>
    </submittedName>
</protein>
<reference evidence="1" key="1">
    <citation type="journal article" date="2014" name="Nat. Genet.">
        <title>Genome and transcriptome of the porcine whipworm Trichuris suis.</title>
        <authorList>
            <person name="Jex A.R."/>
            <person name="Nejsum P."/>
            <person name="Schwarz E.M."/>
            <person name="Hu L."/>
            <person name="Young N.D."/>
            <person name="Hall R.S."/>
            <person name="Korhonen P.K."/>
            <person name="Liao S."/>
            <person name="Thamsborg S."/>
            <person name="Xia J."/>
            <person name="Xu P."/>
            <person name="Wang S."/>
            <person name="Scheerlinck J.P."/>
            <person name="Hofmann A."/>
            <person name="Sternberg P.W."/>
            <person name="Wang J."/>
            <person name="Gasser R.B."/>
        </authorList>
    </citation>
    <scope>NUCLEOTIDE SEQUENCE [LARGE SCALE GENOMIC DNA]</scope>
    <source>
        <strain evidence="1">DCEP-RM93F</strain>
    </source>
</reference>
<accession>A0A085NBM4</accession>
<gene>
    <name evidence="1" type="ORF">M514_21014</name>
</gene>
<evidence type="ECO:0000313" key="1">
    <source>
        <dbReference type="EMBL" id="KFD66870.1"/>
    </source>
</evidence>
<dbReference type="EMBL" id="KL367520">
    <property type="protein sequence ID" value="KFD66870.1"/>
    <property type="molecule type" value="Genomic_DNA"/>
</dbReference>
<proteinExistence type="predicted"/>
<name>A0A085NBM4_9BILA</name>
<sequence length="65" mass="7036">MMNEVETKGLSDLHSYCVPKFFRLSELSVVTISSDNQGSTVLPKVPISAAGAAIKSSRLLMVKRP</sequence>
<dbReference type="AlphaFoldDB" id="A0A085NBM4"/>